<gene>
    <name evidence="2" type="ORF">PMH09_15915</name>
</gene>
<protein>
    <submittedName>
        <fullName evidence="2">PHP domain-containing protein</fullName>
    </submittedName>
</protein>
<dbReference type="CDD" id="cd07438">
    <property type="entry name" value="PHP_HisPPase_AMP"/>
    <property type="match status" value="1"/>
</dbReference>
<dbReference type="InterPro" id="IPR052018">
    <property type="entry name" value="PHP_domain"/>
</dbReference>
<dbReference type="RefSeq" id="WP_283759328.1">
    <property type="nucleotide sequence ID" value="NZ_JAQOSQ010000018.1"/>
</dbReference>
<feature type="domain" description="Polymerase/histidinol phosphatase N-terminal" evidence="1">
    <location>
        <begin position="40"/>
        <end position="110"/>
    </location>
</feature>
<evidence type="ECO:0000259" key="1">
    <source>
        <dbReference type="SMART" id="SM00481"/>
    </source>
</evidence>
<proteinExistence type="predicted"/>
<dbReference type="PANTHER" id="PTHR42924:SF3">
    <property type="entry name" value="POLYMERASE_HISTIDINOL PHOSPHATASE N-TERMINAL DOMAIN-CONTAINING PROTEIN"/>
    <property type="match status" value="1"/>
</dbReference>
<sequence length="234" mass="25728">MTIDLAPAPLSPTLAGESQEARALRQVLERVNEHSCPYFYNFHLHTQFSDGRLLPEEIIEQAIALGLKGLAITDHHGVGGYKMAREWLDLQDSDRQVPQLWSGIEVNASLLNTEVHILGYGFDPDSPAIAPYTRGHATTGEDYQAESAIAAIHAAGGLAVLAHPARYRRGAAELIPEAARWGIDGIETYYAYNNPYPWTPSPKQMARVKQLGETYGLIHSCGTDTHGQSIEKRV</sequence>
<keyword evidence="3" id="KW-1185">Reference proteome</keyword>
<dbReference type="SUPFAM" id="SSF89550">
    <property type="entry name" value="PHP domain-like"/>
    <property type="match status" value="1"/>
</dbReference>
<dbReference type="Proteomes" id="UP001232992">
    <property type="component" value="Unassembled WGS sequence"/>
</dbReference>
<evidence type="ECO:0000313" key="3">
    <source>
        <dbReference type="Proteomes" id="UP001232992"/>
    </source>
</evidence>
<dbReference type="InterPro" id="IPR003141">
    <property type="entry name" value="Pol/His_phosphatase_N"/>
</dbReference>
<dbReference type="EMBL" id="JAQOSQ010000018">
    <property type="protein sequence ID" value="MDJ1184674.1"/>
    <property type="molecule type" value="Genomic_DNA"/>
</dbReference>
<dbReference type="InterPro" id="IPR016195">
    <property type="entry name" value="Pol/histidinol_Pase-like"/>
</dbReference>
<dbReference type="Pfam" id="PF02811">
    <property type="entry name" value="PHP"/>
    <property type="match status" value="1"/>
</dbReference>
<dbReference type="SMART" id="SM00481">
    <property type="entry name" value="POLIIIAc"/>
    <property type="match status" value="1"/>
</dbReference>
<accession>A0ABT7BZP0</accession>
<dbReference type="Gene3D" id="3.20.20.140">
    <property type="entry name" value="Metal-dependent hydrolases"/>
    <property type="match status" value="1"/>
</dbReference>
<reference evidence="2 3" key="1">
    <citation type="submission" date="2023-01" db="EMBL/GenBank/DDBJ databases">
        <title>Novel diversity within Roseofilum (Cyanobacteria; Desertifilaceae) from marine benthic mats with descriptions of four novel species.</title>
        <authorList>
            <person name="Wang Y."/>
            <person name="Berthold D.E."/>
            <person name="Hu J."/>
            <person name="Lefler F.W."/>
            <person name="Laughinghouse H.D. IV."/>
        </authorList>
    </citation>
    <scope>NUCLEOTIDE SEQUENCE [LARGE SCALE GENOMIC DNA]</scope>
    <source>
        <strain evidence="2 3">BLCC-M143</strain>
    </source>
</reference>
<evidence type="ECO:0000313" key="2">
    <source>
        <dbReference type="EMBL" id="MDJ1184674.1"/>
    </source>
</evidence>
<dbReference type="InterPro" id="IPR004013">
    <property type="entry name" value="PHP_dom"/>
</dbReference>
<name>A0ABT7BZP0_9CYAN</name>
<dbReference type="PANTHER" id="PTHR42924">
    <property type="entry name" value="EXONUCLEASE"/>
    <property type="match status" value="1"/>
</dbReference>
<organism evidence="2 3">
    <name type="scientific">Roseofilum casamattae BLCC-M143</name>
    <dbReference type="NCBI Taxonomy" id="3022442"/>
    <lineage>
        <taxon>Bacteria</taxon>
        <taxon>Bacillati</taxon>
        <taxon>Cyanobacteriota</taxon>
        <taxon>Cyanophyceae</taxon>
        <taxon>Desertifilales</taxon>
        <taxon>Desertifilaceae</taxon>
        <taxon>Roseofilum</taxon>
        <taxon>Roseofilum casamattae</taxon>
    </lineage>
</organism>
<comment type="caution">
    <text evidence="2">The sequence shown here is derived from an EMBL/GenBank/DDBJ whole genome shotgun (WGS) entry which is preliminary data.</text>
</comment>